<dbReference type="GO" id="GO:0006310">
    <property type="term" value="P:DNA recombination"/>
    <property type="evidence" value="ECO:0007669"/>
    <property type="project" value="UniProtKB-KW"/>
</dbReference>
<dbReference type="GO" id="GO:0015074">
    <property type="term" value="P:DNA integration"/>
    <property type="evidence" value="ECO:0007669"/>
    <property type="project" value="InterPro"/>
</dbReference>
<proteinExistence type="predicted"/>
<feature type="compositionally biased region" description="Basic and acidic residues" evidence="2">
    <location>
        <begin position="499"/>
        <end position="508"/>
    </location>
</feature>
<organism evidence="3 4">
    <name type="scientific">Wolfiporia cocos (strain MD-104)</name>
    <name type="common">Brown rot fungus</name>
    <dbReference type="NCBI Taxonomy" id="742152"/>
    <lineage>
        <taxon>Eukaryota</taxon>
        <taxon>Fungi</taxon>
        <taxon>Dikarya</taxon>
        <taxon>Basidiomycota</taxon>
        <taxon>Agaricomycotina</taxon>
        <taxon>Agaricomycetes</taxon>
        <taxon>Polyporales</taxon>
        <taxon>Phaeolaceae</taxon>
        <taxon>Wolfiporia</taxon>
    </lineage>
</organism>
<dbReference type="GO" id="GO:0003677">
    <property type="term" value="F:DNA binding"/>
    <property type="evidence" value="ECO:0007669"/>
    <property type="project" value="InterPro"/>
</dbReference>
<dbReference type="STRING" id="742152.A0A2H3IW05"/>
<protein>
    <submittedName>
        <fullName evidence="3">Uncharacterized protein</fullName>
    </submittedName>
</protein>
<dbReference type="Gene3D" id="1.10.443.10">
    <property type="entry name" value="Intergrase catalytic core"/>
    <property type="match status" value="1"/>
</dbReference>
<keyword evidence="4" id="KW-1185">Reference proteome</keyword>
<reference evidence="3 4" key="1">
    <citation type="journal article" date="2012" name="Science">
        <title>The Paleozoic origin of enzymatic lignin decomposition reconstructed from 31 fungal genomes.</title>
        <authorList>
            <person name="Floudas D."/>
            <person name="Binder M."/>
            <person name="Riley R."/>
            <person name="Barry K."/>
            <person name="Blanchette R.A."/>
            <person name="Henrissat B."/>
            <person name="Martinez A.T."/>
            <person name="Otillar R."/>
            <person name="Spatafora J.W."/>
            <person name="Yadav J.S."/>
            <person name="Aerts A."/>
            <person name="Benoit I."/>
            <person name="Boyd A."/>
            <person name="Carlson A."/>
            <person name="Copeland A."/>
            <person name="Coutinho P.M."/>
            <person name="de Vries R.P."/>
            <person name="Ferreira P."/>
            <person name="Findley K."/>
            <person name="Foster B."/>
            <person name="Gaskell J."/>
            <person name="Glotzer D."/>
            <person name="Gorecki P."/>
            <person name="Heitman J."/>
            <person name="Hesse C."/>
            <person name="Hori C."/>
            <person name="Igarashi K."/>
            <person name="Jurgens J.A."/>
            <person name="Kallen N."/>
            <person name="Kersten P."/>
            <person name="Kohler A."/>
            <person name="Kuees U."/>
            <person name="Kumar T.K.A."/>
            <person name="Kuo A."/>
            <person name="LaButti K."/>
            <person name="Larrondo L.F."/>
            <person name="Lindquist E."/>
            <person name="Ling A."/>
            <person name="Lombard V."/>
            <person name="Lucas S."/>
            <person name="Lundell T."/>
            <person name="Martin R."/>
            <person name="McLaughlin D.J."/>
            <person name="Morgenstern I."/>
            <person name="Morin E."/>
            <person name="Murat C."/>
            <person name="Nagy L.G."/>
            <person name="Nolan M."/>
            <person name="Ohm R.A."/>
            <person name="Patyshakuliyeva A."/>
            <person name="Rokas A."/>
            <person name="Ruiz-Duenas F.J."/>
            <person name="Sabat G."/>
            <person name="Salamov A."/>
            <person name="Samejima M."/>
            <person name="Schmutz J."/>
            <person name="Slot J.C."/>
            <person name="St John F."/>
            <person name="Stenlid J."/>
            <person name="Sun H."/>
            <person name="Sun S."/>
            <person name="Syed K."/>
            <person name="Tsang A."/>
            <person name="Wiebenga A."/>
            <person name="Young D."/>
            <person name="Pisabarro A."/>
            <person name="Eastwood D.C."/>
            <person name="Martin F."/>
            <person name="Cullen D."/>
            <person name="Grigoriev I.V."/>
            <person name="Hibbett D.S."/>
        </authorList>
    </citation>
    <scope>NUCLEOTIDE SEQUENCE [LARGE SCALE GENOMIC DNA]</scope>
    <source>
        <strain evidence="3 4">MD-104</strain>
    </source>
</reference>
<dbReference type="InterPro" id="IPR011010">
    <property type="entry name" value="DNA_brk_join_enz"/>
</dbReference>
<sequence>MEITDDTFLGEVIRPCLRSSRLDIALPAFHKILQHEAHRIMHYESHKQMHYESHKQMHHDCKGTNLIWDKVEQDAESIVAIGNMSVDMFTKICDAQKGVMMPEEDKDLLLRICEYLNSLLDATPRTQPEGTFLPAPNTAAAYASYVRQGRRFLADFVGTKRSALEAGQAAGAAAQDDGGEDVDYDELVRAFEGAPNRYSAMALELFLVEKCVNQNLGRSTGDGIHAGFKTYWEMMADDRYRGPYKYNEVKNEVRGNPADSAQVQDIVHAIRNKSRATEKARSRAGAMLIEDMRKMMLWSERTCRAEWLDKEIADLGTLTMMTRDFLMRAFMSSGFVLWTRISELCRLQRKHYAADCEGRAPYYIPHDTVRLENRKGWTREGARSHIGNLYPQTKTAEIDMYTHLRRWIQFLETVLLRRPLRPEEFIFPAISVNSTVQTHKCTNHETIQKYLDEFAAAAGVGKEYSMHCFQSGGVNIGSHTALSASDGHSRRYGGGVAGRSEDVETLIR</sequence>
<evidence type="ECO:0000256" key="1">
    <source>
        <dbReference type="ARBA" id="ARBA00023172"/>
    </source>
</evidence>
<dbReference type="SUPFAM" id="SSF56349">
    <property type="entry name" value="DNA breaking-rejoining enzymes"/>
    <property type="match status" value="1"/>
</dbReference>
<dbReference type="OMA" id="ESHKQMH"/>
<dbReference type="EMBL" id="KB467831">
    <property type="protein sequence ID" value="PCH33911.1"/>
    <property type="molecule type" value="Genomic_DNA"/>
</dbReference>
<evidence type="ECO:0000313" key="4">
    <source>
        <dbReference type="Proteomes" id="UP000218811"/>
    </source>
</evidence>
<dbReference type="OrthoDB" id="2799409at2759"/>
<dbReference type="InterPro" id="IPR013762">
    <property type="entry name" value="Integrase-like_cat_sf"/>
</dbReference>
<gene>
    <name evidence="3" type="ORF">WOLCODRAFT_160449</name>
</gene>
<evidence type="ECO:0000256" key="2">
    <source>
        <dbReference type="SAM" id="MobiDB-lite"/>
    </source>
</evidence>
<evidence type="ECO:0000313" key="3">
    <source>
        <dbReference type="EMBL" id="PCH33911.1"/>
    </source>
</evidence>
<name>A0A2H3IW05_WOLCO</name>
<accession>A0A2H3IW05</accession>
<keyword evidence="1" id="KW-0233">DNA recombination</keyword>
<feature type="region of interest" description="Disordered" evidence="2">
    <location>
        <begin position="486"/>
        <end position="508"/>
    </location>
</feature>
<dbReference type="Proteomes" id="UP000218811">
    <property type="component" value="Unassembled WGS sequence"/>
</dbReference>
<dbReference type="AlphaFoldDB" id="A0A2H3IW05"/>